<dbReference type="EMBL" id="RQTJ01000004">
    <property type="protein sequence ID" value="RRA96224.1"/>
    <property type="molecule type" value="Genomic_DNA"/>
</dbReference>
<evidence type="ECO:0000313" key="4">
    <source>
        <dbReference type="EMBL" id="RRA96224.1"/>
    </source>
</evidence>
<dbReference type="Proteomes" id="UP000268372">
    <property type="component" value="Unassembled WGS sequence"/>
</dbReference>
<gene>
    <name evidence="4" type="ORF">EG242_03095</name>
</gene>
<dbReference type="GO" id="GO:0016740">
    <property type="term" value="F:transferase activity"/>
    <property type="evidence" value="ECO:0007669"/>
    <property type="project" value="UniProtKB-KW"/>
</dbReference>
<name>A0A3P1B5F9_9FLAO</name>
<dbReference type="Gene3D" id="3.90.550.10">
    <property type="entry name" value="Spore Coat Polysaccharide Biosynthesis Protein SpsA, Chain A"/>
    <property type="match status" value="1"/>
</dbReference>
<dbReference type="RefSeq" id="WP_124898459.1">
    <property type="nucleotide sequence ID" value="NZ_RQTJ01000004.1"/>
</dbReference>
<dbReference type="InterPro" id="IPR050834">
    <property type="entry name" value="Glycosyltransf_2"/>
</dbReference>
<evidence type="ECO:0000259" key="3">
    <source>
        <dbReference type="Pfam" id="PF02709"/>
    </source>
</evidence>
<dbReference type="OrthoDB" id="9801954at2"/>
<keyword evidence="1 4" id="KW-0808">Transferase</keyword>
<keyword evidence="5" id="KW-1185">Reference proteome</keyword>
<dbReference type="InterPro" id="IPR027791">
    <property type="entry name" value="Galactosyl_T_C"/>
</dbReference>
<dbReference type="AlphaFoldDB" id="A0A3P1B5F9"/>
<organism evidence="4 5">
    <name type="scientific">Paenimyroides viscosum</name>
    <dbReference type="NCBI Taxonomy" id="2488729"/>
    <lineage>
        <taxon>Bacteria</taxon>
        <taxon>Pseudomonadati</taxon>
        <taxon>Bacteroidota</taxon>
        <taxon>Flavobacteriia</taxon>
        <taxon>Flavobacteriales</taxon>
        <taxon>Flavobacteriaceae</taxon>
        <taxon>Paenimyroides</taxon>
    </lineage>
</organism>
<dbReference type="Pfam" id="PF00535">
    <property type="entry name" value="Glycos_transf_2"/>
    <property type="match status" value="1"/>
</dbReference>
<sequence length="274" mass="31256">MKPNISIIVSTYNSPEWLEKVIWGFSAQTYTAFELIIADDGSTTDTSELIKNLLQQVFFPIKHVWHEDNGFQKTIILNKAVLETSTDYIIMTDGDCIPRKDFVETHEKLRKPNVFLSGGYHKLSMDLSKLITKEDIISGNCFNVDWLVTNGMKKSFKNNKLSAFGIKSSFLNFITPTTPSWNGHNSSAWKKDILSVNGFDERMEYGGEDRELGERLVNKGIKGKQIRYSTTCVHLDHARGYVNEKALAVNKQIRENTKNTKSIWTEYGIKKGTR</sequence>
<reference evidence="4 5" key="1">
    <citation type="submission" date="2018-11" db="EMBL/GenBank/DDBJ databases">
        <title>Flavobacterium sp. nov., YIM 102796 draft genome.</title>
        <authorList>
            <person name="Li G."/>
            <person name="Jiang Y."/>
        </authorList>
    </citation>
    <scope>NUCLEOTIDE SEQUENCE [LARGE SCALE GENOMIC DNA]</scope>
    <source>
        <strain evidence="4 5">YIM 102796</strain>
    </source>
</reference>
<comment type="caution">
    <text evidence="4">The sequence shown here is derived from an EMBL/GenBank/DDBJ whole genome shotgun (WGS) entry which is preliminary data.</text>
</comment>
<dbReference type="InterPro" id="IPR001173">
    <property type="entry name" value="Glyco_trans_2-like"/>
</dbReference>
<evidence type="ECO:0000259" key="2">
    <source>
        <dbReference type="Pfam" id="PF00535"/>
    </source>
</evidence>
<evidence type="ECO:0000313" key="5">
    <source>
        <dbReference type="Proteomes" id="UP000268372"/>
    </source>
</evidence>
<feature type="domain" description="Glycosyltransferase 2-like" evidence="2">
    <location>
        <begin position="6"/>
        <end position="105"/>
    </location>
</feature>
<dbReference type="CDD" id="cd06420">
    <property type="entry name" value="GT2_Chondriotin_Pol_N"/>
    <property type="match status" value="1"/>
</dbReference>
<dbReference type="PANTHER" id="PTHR43685">
    <property type="entry name" value="GLYCOSYLTRANSFERASE"/>
    <property type="match status" value="1"/>
</dbReference>
<accession>A0A3P1B5F9</accession>
<protein>
    <submittedName>
        <fullName evidence="4">Glycosyltransferase</fullName>
    </submittedName>
</protein>
<dbReference type="Pfam" id="PF02709">
    <property type="entry name" value="Glyco_transf_7C"/>
    <property type="match status" value="1"/>
</dbReference>
<feature type="domain" description="Galactosyltransferase C-terminal" evidence="3">
    <location>
        <begin position="183"/>
        <end position="233"/>
    </location>
</feature>
<dbReference type="PANTHER" id="PTHR43685:SF3">
    <property type="entry name" value="SLR2126 PROTEIN"/>
    <property type="match status" value="1"/>
</dbReference>
<proteinExistence type="predicted"/>
<evidence type="ECO:0000256" key="1">
    <source>
        <dbReference type="ARBA" id="ARBA00022679"/>
    </source>
</evidence>
<dbReference type="SUPFAM" id="SSF53448">
    <property type="entry name" value="Nucleotide-diphospho-sugar transferases"/>
    <property type="match status" value="1"/>
</dbReference>
<dbReference type="InterPro" id="IPR029044">
    <property type="entry name" value="Nucleotide-diphossugar_trans"/>
</dbReference>